<dbReference type="AlphaFoldDB" id="A0A7J7HBV5"/>
<dbReference type="PANTHER" id="PTHR34223">
    <property type="entry name" value="OS11G0201299 PROTEIN"/>
    <property type="match status" value="1"/>
</dbReference>
<evidence type="ECO:0000259" key="2">
    <source>
        <dbReference type="Pfam" id="PF24758"/>
    </source>
</evidence>
<feature type="region of interest" description="Disordered" evidence="1">
    <location>
        <begin position="208"/>
        <end position="259"/>
    </location>
</feature>
<dbReference type="PANTHER" id="PTHR34223:SF51">
    <property type="entry name" value="OS06G0556300 PROTEIN"/>
    <property type="match status" value="1"/>
</dbReference>
<evidence type="ECO:0000256" key="1">
    <source>
        <dbReference type="SAM" id="MobiDB-lite"/>
    </source>
</evidence>
<feature type="compositionally biased region" description="Polar residues" evidence="1">
    <location>
        <begin position="216"/>
        <end position="225"/>
    </location>
</feature>
<comment type="caution">
    <text evidence="3">The sequence shown here is derived from an EMBL/GenBank/DDBJ whole genome shotgun (WGS) entry which is preliminary data.</text>
</comment>
<dbReference type="EMBL" id="JACBKZ010000005">
    <property type="protein sequence ID" value="KAF5949364.1"/>
    <property type="molecule type" value="Genomic_DNA"/>
</dbReference>
<accession>A0A7J7HBV5</accession>
<dbReference type="SUPFAM" id="SSF52047">
    <property type="entry name" value="RNI-like"/>
    <property type="match status" value="1"/>
</dbReference>
<dbReference type="InterPro" id="IPR053197">
    <property type="entry name" value="F-box_SCFL_complex_component"/>
</dbReference>
<gene>
    <name evidence="3" type="ORF">HYC85_011357</name>
</gene>
<reference evidence="4" key="1">
    <citation type="journal article" date="2020" name="Nat. Commun.">
        <title>Genome assembly of wild tea tree DASZ reveals pedigree and selection history of tea varieties.</title>
        <authorList>
            <person name="Zhang W."/>
            <person name="Zhang Y."/>
            <person name="Qiu H."/>
            <person name="Guo Y."/>
            <person name="Wan H."/>
            <person name="Zhang X."/>
            <person name="Scossa F."/>
            <person name="Alseekh S."/>
            <person name="Zhang Q."/>
            <person name="Wang P."/>
            <person name="Xu L."/>
            <person name="Schmidt M.H."/>
            <person name="Jia X."/>
            <person name="Li D."/>
            <person name="Zhu A."/>
            <person name="Guo F."/>
            <person name="Chen W."/>
            <person name="Ni D."/>
            <person name="Usadel B."/>
            <person name="Fernie A.R."/>
            <person name="Wen W."/>
        </authorList>
    </citation>
    <scope>NUCLEOTIDE SEQUENCE [LARGE SCALE GENOMIC DNA]</scope>
    <source>
        <strain evidence="4">cv. G240</strain>
    </source>
</reference>
<proteinExistence type="predicted"/>
<evidence type="ECO:0000313" key="4">
    <source>
        <dbReference type="Proteomes" id="UP000593564"/>
    </source>
</evidence>
<dbReference type="InterPro" id="IPR055411">
    <property type="entry name" value="LRR_FXL15/At3g58940/PEG3-like"/>
</dbReference>
<evidence type="ECO:0000313" key="3">
    <source>
        <dbReference type="EMBL" id="KAF5949364.1"/>
    </source>
</evidence>
<feature type="compositionally biased region" description="Basic residues" evidence="1">
    <location>
        <begin position="239"/>
        <end position="249"/>
    </location>
</feature>
<dbReference type="Proteomes" id="UP000593564">
    <property type="component" value="Unassembled WGS sequence"/>
</dbReference>
<organism evidence="3 4">
    <name type="scientific">Camellia sinensis</name>
    <name type="common">Tea plant</name>
    <name type="synonym">Thea sinensis</name>
    <dbReference type="NCBI Taxonomy" id="4442"/>
    <lineage>
        <taxon>Eukaryota</taxon>
        <taxon>Viridiplantae</taxon>
        <taxon>Streptophyta</taxon>
        <taxon>Embryophyta</taxon>
        <taxon>Tracheophyta</taxon>
        <taxon>Spermatophyta</taxon>
        <taxon>Magnoliopsida</taxon>
        <taxon>eudicotyledons</taxon>
        <taxon>Gunneridae</taxon>
        <taxon>Pentapetalae</taxon>
        <taxon>asterids</taxon>
        <taxon>Ericales</taxon>
        <taxon>Theaceae</taxon>
        <taxon>Camellia</taxon>
    </lineage>
</organism>
<keyword evidence="4" id="KW-1185">Reference proteome</keyword>
<reference evidence="3 4" key="2">
    <citation type="submission" date="2020-07" db="EMBL/GenBank/DDBJ databases">
        <title>Genome assembly of wild tea tree DASZ reveals pedigree and selection history of tea varieties.</title>
        <authorList>
            <person name="Zhang W."/>
        </authorList>
    </citation>
    <scope>NUCLEOTIDE SEQUENCE [LARGE SCALE GENOMIC DNA]</scope>
    <source>
        <strain evidence="4">cv. G240</strain>
        <tissue evidence="3">Leaf</tissue>
    </source>
</reference>
<name>A0A7J7HBV5_CAMSI</name>
<feature type="domain" description="F-box/LRR-repeat protein 15/At3g58940/PEG3-like LRR" evidence="2">
    <location>
        <begin position="26"/>
        <end position="112"/>
    </location>
</feature>
<dbReference type="Pfam" id="PF24758">
    <property type="entry name" value="LRR_At5g56370"/>
    <property type="match status" value="1"/>
</dbReference>
<sequence length="259" mass="29161">MDSICNKERRQLKLRIPEDDLSEDELFVLPQELFTNSSFRELRFSMCTLMPKGVVCWKLLKTLSIGYAKLNDGVIDKILEGSPVLENLELYYFYGFTHLHISKASLKNLILREFWDLMDIYEGRGGIFNEFWDFDLEISTPNLQSLEISGFLGSMNCRLPDVLGLGRDLRSQQVEQGLDEKSPNMQSRAPEEAGRTLTCLLNMAREAQAQHAPPRTVQSAGASTHSRVRTTRAAEGRRRLAGARAHTRTPHGATAAAAC</sequence>
<protein>
    <recommendedName>
        <fullName evidence="2">F-box/LRR-repeat protein 15/At3g58940/PEG3-like LRR domain-containing protein</fullName>
    </recommendedName>
</protein>